<dbReference type="EMBL" id="QAMZ01000018">
    <property type="protein sequence ID" value="PWL54836.1"/>
    <property type="molecule type" value="Genomic_DNA"/>
</dbReference>
<dbReference type="SUPFAM" id="SSF52833">
    <property type="entry name" value="Thioredoxin-like"/>
    <property type="match status" value="1"/>
</dbReference>
<evidence type="ECO:0000313" key="4">
    <source>
        <dbReference type="Proteomes" id="UP000246114"/>
    </source>
</evidence>
<organism evidence="2 3">
    <name type="scientific">Clostridium cadaveris</name>
    <dbReference type="NCBI Taxonomy" id="1529"/>
    <lineage>
        <taxon>Bacteria</taxon>
        <taxon>Bacillati</taxon>
        <taxon>Bacillota</taxon>
        <taxon>Clostridia</taxon>
        <taxon>Eubacteriales</taxon>
        <taxon>Clostridiaceae</taxon>
        <taxon>Clostridium</taxon>
    </lineage>
</organism>
<dbReference type="Proteomes" id="UP000182135">
    <property type="component" value="Unassembled WGS sequence"/>
</dbReference>
<dbReference type="STRING" id="1529.SAMN04487885_11750"/>
<evidence type="ECO:0000313" key="3">
    <source>
        <dbReference type="Proteomes" id="UP000182135"/>
    </source>
</evidence>
<dbReference type="AlphaFoldDB" id="A0A1I2MW31"/>
<protein>
    <submittedName>
        <fullName evidence="1 2">Thioredoxin</fullName>
    </submittedName>
</protein>
<dbReference type="Proteomes" id="UP000246114">
    <property type="component" value="Unassembled WGS sequence"/>
</dbReference>
<dbReference type="Pfam" id="PF14595">
    <property type="entry name" value="Thioredoxin_9"/>
    <property type="match status" value="1"/>
</dbReference>
<name>A0A1I2MW31_9CLOT</name>
<reference evidence="2 3" key="1">
    <citation type="submission" date="2016-10" db="EMBL/GenBank/DDBJ databases">
        <authorList>
            <person name="de Groot N.N."/>
        </authorList>
    </citation>
    <scope>NUCLEOTIDE SEQUENCE [LARGE SCALE GENOMIC DNA]</scope>
    <source>
        <strain evidence="2 3">NLAE-zl-G419</strain>
    </source>
</reference>
<reference evidence="1 4" key="2">
    <citation type="submission" date="2018-03" db="EMBL/GenBank/DDBJ databases">
        <title>The uncultured portion of the human microbiome is neutrally assembled.</title>
        <authorList>
            <person name="Jeraldo P."/>
            <person name="Boardman L."/>
            <person name="White B.A."/>
            <person name="Nelson H."/>
            <person name="Goldenfeld N."/>
            <person name="Chia N."/>
        </authorList>
    </citation>
    <scope>NUCLEOTIDE SEQUENCE [LARGE SCALE GENOMIC DNA]</scope>
    <source>
        <strain evidence="1">CIM:MAG 903</strain>
    </source>
</reference>
<evidence type="ECO:0000313" key="2">
    <source>
        <dbReference type="EMBL" id="SFF95774.1"/>
    </source>
</evidence>
<keyword evidence="3" id="KW-1185">Reference proteome</keyword>
<dbReference type="GeneID" id="90545440"/>
<dbReference type="OrthoDB" id="6120799at2"/>
<accession>A0A1I2MW31</accession>
<dbReference type="eggNOG" id="COG0526">
    <property type="taxonomic scope" value="Bacteria"/>
</dbReference>
<dbReference type="EMBL" id="FOOE01000017">
    <property type="protein sequence ID" value="SFF95774.1"/>
    <property type="molecule type" value="Genomic_DNA"/>
</dbReference>
<dbReference type="InterPro" id="IPR036249">
    <property type="entry name" value="Thioredoxin-like_sf"/>
</dbReference>
<evidence type="ECO:0000313" key="1">
    <source>
        <dbReference type="EMBL" id="PWL54836.1"/>
    </source>
</evidence>
<proteinExistence type="predicted"/>
<dbReference type="Gene3D" id="3.40.30.10">
    <property type="entry name" value="Glutaredoxin"/>
    <property type="match status" value="1"/>
</dbReference>
<dbReference type="RefSeq" id="WP_027639156.1">
    <property type="nucleotide sequence ID" value="NZ_BAAACD010000003.1"/>
</dbReference>
<sequence length="160" mass="18794">MINLEKGLSFEEYMKNKEELRERYSNTELSIGAKESIKELKEGRQVLIFTEGYCKDCTATLPFIKRLEEENSLIKLHVFGIKDQEDNRNFLEEAVGEVRIPSILVFDDEMNPKGVYIEIPKEIKEKIASAPLEKKRIYVDEYREGRYNDLIEKDLLEILI</sequence>
<gene>
    <name evidence="1" type="ORF">DBY38_03370</name>
    <name evidence="2" type="ORF">SAMN04487885_11750</name>
</gene>